<feature type="coiled-coil region" evidence="1">
    <location>
        <begin position="103"/>
        <end position="130"/>
    </location>
</feature>
<evidence type="ECO:0000256" key="1">
    <source>
        <dbReference type="SAM" id="Coils"/>
    </source>
</evidence>
<feature type="region of interest" description="Disordered" evidence="2">
    <location>
        <begin position="1"/>
        <end position="57"/>
    </location>
</feature>
<dbReference type="SUPFAM" id="SSF57997">
    <property type="entry name" value="Tropomyosin"/>
    <property type="match status" value="1"/>
</dbReference>
<reference evidence="3" key="1">
    <citation type="submission" date="2023-10" db="EMBL/GenBank/DDBJ databases">
        <authorList>
            <person name="Chen Y."/>
            <person name="Shah S."/>
            <person name="Dougan E. K."/>
            <person name="Thang M."/>
            <person name="Chan C."/>
        </authorList>
    </citation>
    <scope>NUCLEOTIDE SEQUENCE [LARGE SCALE GENOMIC DNA]</scope>
</reference>
<feature type="region of interest" description="Disordered" evidence="2">
    <location>
        <begin position="458"/>
        <end position="500"/>
    </location>
</feature>
<dbReference type="Proteomes" id="UP001189429">
    <property type="component" value="Unassembled WGS sequence"/>
</dbReference>
<feature type="coiled-coil region" evidence="1">
    <location>
        <begin position="417"/>
        <end position="457"/>
    </location>
</feature>
<evidence type="ECO:0000313" key="3">
    <source>
        <dbReference type="EMBL" id="CAK0872692.1"/>
    </source>
</evidence>
<protein>
    <recommendedName>
        <fullName evidence="5">Centrosomal protein of 162 kDa</fullName>
    </recommendedName>
</protein>
<keyword evidence="1" id="KW-0175">Coiled coil</keyword>
<sequence>ERSIAGVRPARSQSHVSPSLASALRPISEHGTGQADLPQPLPTDGGARPSMLPGGRNTLMNQRQLFEMLKQQFNEAQEGEEMLRQPTGSEMGEAEDLGERSETQGLEEEIRRLHIENAKLRTELLSTQEETIHHASSSQELLARVSRLQAQLEDEKIGKESQVSSMRSQLEKSAATIGQQAEEISRLREEKAYGSQMQQEELERQRSVLQKSTHESHRELHKLQGDLRAKENELVNVKRVLDEVVGAHAPLDELHKWKIRAEQAEEKYHQVMRYNRNLTNEMGQITQAASDRGGDFSQLRQQVMALQQQEAKREQEARQMEHEKQELEKHLDNVQSSLNYFQSKYKSTTGDLKKAQTELVALQLVHQECERLKAQLAESMRQLSASQGSTREARTRFEVVRDSIGTLARLYQDQINLHEQNARIKDDELRRQAHERRDEAQAMLKRLRALIGEALAATEPQQARPEERGFGPSSQQVGLQAAAAARQGHDKAPRENIDGRASLLTQIGRQRQGTWHGPGASR</sequence>
<feature type="region of interest" description="Disordered" evidence="2">
    <location>
        <begin position="83"/>
        <end position="102"/>
    </location>
</feature>
<comment type="caution">
    <text evidence="3">The sequence shown here is derived from an EMBL/GenBank/DDBJ whole genome shotgun (WGS) entry which is preliminary data.</text>
</comment>
<organism evidence="3 4">
    <name type="scientific">Prorocentrum cordatum</name>
    <dbReference type="NCBI Taxonomy" id="2364126"/>
    <lineage>
        <taxon>Eukaryota</taxon>
        <taxon>Sar</taxon>
        <taxon>Alveolata</taxon>
        <taxon>Dinophyceae</taxon>
        <taxon>Prorocentrales</taxon>
        <taxon>Prorocentraceae</taxon>
        <taxon>Prorocentrum</taxon>
    </lineage>
</organism>
<name>A0ABN9VIM5_9DINO</name>
<evidence type="ECO:0000313" key="4">
    <source>
        <dbReference type="Proteomes" id="UP001189429"/>
    </source>
</evidence>
<dbReference type="EMBL" id="CAUYUJ010017190">
    <property type="protein sequence ID" value="CAK0872692.1"/>
    <property type="molecule type" value="Genomic_DNA"/>
</dbReference>
<gene>
    <name evidence="3" type="ORF">PCOR1329_LOCUS58076</name>
</gene>
<feature type="coiled-coil region" evidence="1">
    <location>
        <begin position="220"/>
        <end position="382"/>
    </location>
</feature>
<feature type="compositionally biased region" description="Polar residues" evidence="2">
    <location>
        <begin position="11"/>
        <end position="20"/>
    </location>
</feature>
<evidence type="ECO:0000256" key="2">
    <source>
        <dbReference type="SAM" id="MobiDB-lite"/>
    </source>
</evidence>
<proteinExistence type="predicted"/>
<keyword evidence="4" id="KW-1185">Reference proteome</keyword>
<evidence type="ECO:0008006" key="5">
    <source>
        <dbReference type="Google" id="ProtNLM"/>
    </source>
</evidence>
<feature type="compositionally biased region" description="Basic and acidic residues" evidence="2">
    <location>
        <begin position="487"/>
        <end position="498"/>
    </location>
</feature>
<feature type="non-terminal residue" evidence="3">
    <location>
        <position position="1"/>
    </location>
</feature>
<accession>A0ABN9VIM5</accession>